<evidence type="ECO:0000256" key="3">
    <source>
        <dbReference type="ARBA" id="ARBA00004804"/>
    </source>
</evidence>
<dbReference type="Gene3D" id="3.20.20.210">
    <property type="match status" value="1"/>
</dbReference>
<evidence type="ECO:0000259" key="13">
    <source>
        <dbReference type="PROSITE" id="PS00906"/>
    </source>
</evidence>
<feature type="domain" description="Uroporphyrinogen decarboxylase (URO-D)" evidence="14">
    <location>
        <begin position="196"/>
        <end position="212"/>
    </location>
</feature>
<protein>
    <recommendedName>
        <fullName evidence="6 11">Uroporphyrinogen decarboxylase</fullName>
        <ecNumber evidence="6 11">4.1.1.37</ecNumber>
    </recommendedName>
</protein>
<dbReference type="GO" id="GO:0004853">
    <property type="term" value="F:uroporphyrinogen decarboxylase activity"/>
    <property type="evidence" value="ECO:0007669"/>
    <property type="project" value="UniProtKB-EC"/>
</dbReference>
<dbReference type="InterPro" id="IPR038071">
    <property type="entry name" value="UROD/MetE-like_sf"/>
</dbReference>
<organism evidence="15">
    <name type="scientific">Compsopogon caeruleus</name>
    <dbReference type="NCBI Taxonomy" id="31354"/>
    <lineage>
        <taxon>Eukaryota</taxon>
        <taxon>Rhodophyta</taxon>
        <taxon>Compsopogonophyceae</taxon>
        <taxon>Compsopogonales</taxon>
        <taxon>Compsopogonaceae</taxon>
        <taxon>Compsopogon</taxon>
    </lineage>
</organism>
<dbReference type="GO" id="GO:0009507">
    <property type="term" value="C:chloroplast"/>
    <property type="evidence" value="ECO:0007669"/>
    <property type="project" value="UniProtKB-SubCell"/>
</dbReference>
<dbReference type="CDD" id="cd00717">
    <property type="entry name" value="URO-D"/>
    <property type="match status" value="1"/>
</dbReference>
<evidence type="ECO:0000256" key="8">
    <source>
        <dbReference type="ARBA" id="ARBA00023239"/>
    </source>
</evidence>
<comment type="subunit">
    <text evidence="5">Homodimer.</text>
</comment>
<comment type="catalytic activity">
    <reaction evidence="10 11">
        <text>uroporphyrinogen III + 4 H(+) = coproporphyrinogen III + 4 CO2</text>
        <dbReference type="Rhea" id="RHEA:19865"/>
        <dbReference type="ChEBI" id="CHEBI:15378"/>
        <dbReference type="ChEBI" id="CHEBI:16526"/>
        <dbReference type="ChEBI" id="CHEBI:57308"/>
        <dbReference type="ChEBI" id="CHEBI:57309"/>
        <dbReference type="EC" id="4.1.1.37"/>
    </reaction>
</comment>
<dbReference type="PROSITE" id="PS00907">
    <property type="entry name" value="UROD_2"/>
    <property type="match status" value="1"/>
</dbReference>
<dbReference type="InterPro" id="IPR000257">
    <property type="entry name" value="Uroporphyrinogen_deCOase"/>
</dbReference>
<keyword evidence="9 11" id="KW-0627">Porphyrin biosynthesis</keyword>
<dbReference type="HAMAP" id="MF_00218">
    <property type="entry name" value="URO_D"/>
    <property type="match status" value="1"/>
</dbReference>
<evidence type="ECO:0000256" key="10">
    <source>
        <dbReference type="ARBA" id="ARBA00048033"/>
    </source>
</evidence>
<evidence type="ECO:0000256" key="4">
    <source>
        <dbReference type="ARBA" id="ARBA00009935"/>
    </source>
</evidence>
<dbReference type="SUPFAM" id="SSF51726">
    <property type="entry name" value="UROD/MetE-like"/>
    <property type="match status" value="1"/>
</dbReference>
<sequence length="401" mass="44487">MGFVGGFGLVSSESGRFEHATRGRVHHRRGGVLRMMESSVGVGSESRMAASAMPSDNDRSDPLLVRAARGEEVERPPVWMMRQAGRYMKVYQDLAKEHPSFRERSENVELSTEISLQPWRAFRPDGVILFSDILTPLPGMGVGFDIPDRGPVISPALRTVRDIARVTELDPETATPFVGETLRNLRREVGNEAAVLGFVGAPYTLATYCIEGGTSKSYSTIKRMAFSEPETLHKLLNKFATNIANYAQYQIENGAQAVQMFDSWAGQLSPQDYDVFAGPYQKKVIDVVKAKYPSVPLILYISQSSALLERMASTGVDVVSVDWTVDMEDARTRLGQKVKVQGNMDPACLLGTQDFIGERIRDTIEKAGRTGHIMNLGHGVLPNTPEENVAHYFKVVQSWKW</sequence>
<evidence type="ECO:0000313" key="15">
    <source>
        <dbReference type="EMBL" id="CAD9232975.1"/>
    </source>
</evidence>
<evidence type="ECO:0000256" key="2">
    <source>
        <dbReference type="ARBA" id="ARBA00004229"/>
    </source>
</evidence>
<reference evidence="15" key="1">
    <citation type="submission" date="2021-01" db="EMBL/GenBank/DDBJ databases">
        <authorList>
            <person name="Corre E."/>
            <person name="Pelletier E."/>
            <person name="Niang G."/>
            <person name="Scheremetjew M."/>
            <person name="Finn R."/>
            <person name="Kale V."/>
            <person name="Holt S."/>
            <person name="Cochrane G."/>
            <person name="Meng A."/>
            <person name="Brown T."/>
            <person name="Cohen L."/>
        </authorList>
    </citation>
    <scope>NUCLEOTIDE SEQUENCE</scope>
    <source>
        <strain evidence="15">SAG 36.94</strain>
    </source>
</reference>
<evidence type="ECO:0000256" key="11">
    <source>
        <dbReference type="RuleBase" id="RU000554"/>
    </source>
</evidence>
<dbReference type="EC" id="4.1.1.37" evidence="6 11"/>
<keyword evidence="7 11" id="KW-0210">Decarboxylase</keyword>
<dbReference type="AlphaFoldDB" id="A0A7S1TFJ8"/>
<evidence type="ECO:0000256" key="6">
    <source>
        <dbReference type="ARBA" id="ARBA00012288"/>
    </source>
</evidence>
<dbReference type="NCBIfam" id="TIGR01464">
    <property type="entry name" value="hemE"/>
    <property type="match status" value="1"/>
</dbReference>
<feature type="domain" description="Uroporphyrinogen decarboxylase (URO-D)" evidence="13">
    <location>
        <begin position="77"/>
        <end position="86"/>
    </location>
</feature>
<dbReference type="UniPathway" id="UPA00251">
    <property type="reaction ID" value="UER00321"/>
</dbReference>
<proteinExistence type="inferred from homology"/>
<keyword evidence="8 11" id="KW-0456">Lyase</keyword>
<accession>A0A7S1TFJ8</accession>
<name>A0A7S1TFJ8_9RHOD</name>
<dbReference type="InterPro" id="IPR006361">
    <property type="entry name" value="Uroporphyrinogen_deCO2ase_HemE"/>
</dbReference>
<evidence type="ECO:0000256" key="7">
    <source>
        <dbReference type="ARBA" id="ARBA00022793"/>
    </source>
</evidence>
<evidence type="ECO:0000256" key="9">
    <source>
        <dbReference type="ARBA" id="ARBA00023244"/>
    </source>
</evidence>
<evidence type="ECO:0000259" key="14">
    <source>
        <dbReference type="PROSITE" id="PS00907"/>
    </source>
</evidence>
<dbReference type="FunFam" id="3.20.20.210:FF:000006">
    <property type="entry name" value="Uroporphyrinogen decarboxylase"/>
    <property type="match status" value="1"/>
</dbReference>
<comment type="function">
    <text evidence="1">Catalyzes the decarboxylation of four acetate groups of uroporphyrinogen-III to yield coproporphyrinogen-III.</text>
</comment>
<gene>
    <name evidence="15" type="ORF">CCAE0312_LOCUS5060</name>
</gene>
<comment type="subcellular location">
    <subcellularLocation>
        <location evidence="2">Plastid</location>
        <location evidence="2">Chloroplast</location>
    </subcellularLocation>
</comment>
<comment type="pathway">
    <text evidence="3 11">Porphyrin-containing compound metabolism; protoporphyrin-IX biosynthesis; coproporphyrinogen-III from 5-aminolevulinate: step 4/4.</text>
</comment>
<dbReference type="EMBL" id="HBGH01009163">
    <property type="protein sequence ID" value="CAD9232975.1"/>
    <property type="molecule type" value="Transcribed_RNA"/>
</dbReference>
<comment type="similarity">
    <text evidence="4 12">Belongs to the uroporphyrinogen decarboxylase family.</text>
</comment>
<dbReference type="PANTHER" id="PTHR21091">
    <property type="entry name" value="METHYLTETRAHYDROFOLATE:HOMOCYSTEINE METHYLTRANSFERASE RELATED"/>
    <property type="match status" value="1"/>
</dbReference>
<evidence type="ECO:0000256" key="1">
    <source>
        <dbReference type="ARBA" id="ARBA00002448"/>
    </source>
</evidence>
<evidence type="ECO:0000256" key="5">
    <source>
        <dbReference type="ARBA" id="ARBA00011738"/>
    </source>
</evidence>
<evidence type="ECO:0000256" key="12">
    <source>
        <dbReference type="RuleBase" id="RU004169"/>
    </source>
</evidence>
<dbReference type="PANTHER" id="PTHR21091:SF169">
    <property type="entry name" value="UROPORPHYRINOGEN DECARBOXYLASE"/>
    <property type="match status" value="1"/>
</dbReference>
<dbReference type="Pfam" id="PF01208">
    <property type="entry name" value="URO-D"/>
    <property type="match status" value="1"/>
</dbReference>
<dbReference type="GO" id="GO:0006782">
    <property type="term" value="P:protoporphyrinogen IX biosynthetic process"/>
    <property type="evidence" value="ECO:0007669"/>
    <property type="project" value="UniProtKB-UniPathway"/>
</dbReference>
<dbReference type="PROSITE" id="PS00906">
    <property type="entry name" value="UROD_1"/>
    <property type="match status" value="1"/>
</dbReference>